<name>A0ABW3LP36_9BACI</name>
<proteinExistence type="predicted"/>
<gene>
    <name evidence="2" type="ORF">ACFQ3N_11980</name>
</gene>
<feature type="transmembrane region" description="Helical" evidence="1">
    <location>
        <begin position="18"/>
        <end position="42"/>
    </location>
</feature>
<feature type="transmembrane region" description="Helical" evidence="1">
    <location>
        <begin position="246"/>
        <end position="265"/>
    </location>
</feature>
<protein>
    <submittedName>
        <fullName evidence="2">Uncharacterized protein</fullName>
    </submittedName>
</protein>
<keyword evidence="1" id="KW-1133">Transmembrane helix</keyword>
<evidence type="ECO:0000313" key="2">
    <source>
        <dbReference type="EMBL" id="MFD1039101.1"/>
    </source>
</evidence>
<keyword evidence="1" id="KW-0812">Transmembrane</keyword>
<accession>A0ABW3LP36</accession>
<keyword evidence="3" id="KW-1185">Reference proteome</keyword>
<sequence length="322" mass="35839">MSVFSLVGRTLPFIFARLAVYVIFAIVAFVFLGIMLGISMFLFKTFEFASGFFVIILLISFLGVFGGLKVVERYVLYMVKVGHISVITEMLKNGKVPSGKGQLAYGKDQVKNNFGSANVCFVVDRMVHGAVKQIQRWTIRVGNLFSFIPGSNIIISLVNRVMSVSLNYIDEAILSYIMLRKDEKQDETVWKSASDGVVLYAQSWKKVLMTAIGVVVFIFILNITVFLVTVFPLMGLANMIAENNEAASVLGFIAVVGAYVIMTVVRRALVDPIATVAMIRAYQTTIKEMEPSIDLQQKLLGVSSKFKKLHQKRDEPKDSSKK</sequence>
<evidence type="ECO:0000256" key="1">
    <source>
        <dbReference type="SAM" id="Phobius"/>
    </source>
</evidence>
<reference evidence="3" key="1">
    <citation type="journal article" date="2019" name="Int. J. Syst. Evol. Microbiol.">
        <title>The Global Catalogue of Microorganisms (GCM) 10K type strain sequencing project: providing services to taxonomists for standard genome sequencing and annotation.</title>
        <authorList>
            <consortium name="The Broad Institute Genomics Platform"/>
            <consortium name="The Broad Institute Genome Sequencing Center for Infectious Disease"/>
            <person name="Wu L."/>
            <person name="Ma J."/>
        </authorList>
    </citation>
    <scope>NUCLEOTIDE SEQUENCE [LARGE SCALE GENOMIC DNA]</scope>
    <source>
        <strain evidence="3">CCUG 56754</strain>
    </source>
</reference>
<evidence type="ECO:0000313" key="3">
    <source>
        <dbReference type="Proteomes" id="UP001597040"/>
    </source>
</evidence>
<feature type="transmembrane region" description="Helical" evidence="1">
    <location>
        <begin position="48"/>
        <end position="68"/>
    </location>
</feature>
<keyword evidence="1" id="KW-0472">Membrane</keyword>
<dbReference type="Proteomes" id="UP001597040">
    <property type="component" value="Unassembled WGS sequence"/>
</dbReference>
<organism evidence="2 3">
    <name type="scientific">Virgibacillus byunsanensis</name>
    <dbReference type="NCBI Taxonomy" id="570945"/>
    <lineage>
        <taxon>Bacteria</taxon>
        <taxon>Bacillati</taxon>
        <taxon>Bacillota</taxon>
        <taxon>Bacilli</taxon>
        <taxon>Bacillales</taxon>
        <taxon>Bacillaceae</taxon>
        <taxon>Virgibacillus</taxon>
    </lineage>
</organism>
<comment type="caution">
    <text evidence="2">The sequence shown here is derived from an EMBL/GenBank/DDBJ whole genome shotgun (WGS) entry which is preliminary data.</text>
</comment>
<dbReference type="RefSeq" id="WP_390362726.1">
    <property type="nucleotide sequence ID" value="NZ_JBHTKJ010000031.1"/>
</dbReference>
<feature type="transmembrane region" description="Helical" evidence="1">
    <location>
        <begin position="207"/>
        <end position="234"/>
    </location>
</feature>
<dbReference type="EMBL" id="JBHTKJ010000031">
    <property type="protein sequence ID" value="MFD1039101.1"/>
    <property type="molecule type" value="Genomic_DNA"/>
</dbReference>